<protein>
    <submittedName>
        <fullName evidence="13">Cytochrome P450 2J5-like</fullName>
    </submittedName>
</protein>
<evidence type="ECO:0000256" key="3">
    <source>
        <dbReference type="ARBA" id="ARBA00010617"/>
    </source>
</evidence>
<dbReference type="GO" id="GO:0005506">
    <property type="term" value="F:iron ion binding"/>
    <property type="evidence" value="ECO:0007669"/>
    <property type="project" value="InterPro"/>
</dbReference>
<dbReference type="InterPro" id="IPR017972">
    <property type="entry name" value="Cyt_P450_CS"/>
</dbReference>
<dbReference type="Gene3D" id="1.10.630.10">
    <property type="entry name" value="Cytochrome P450"/>
    <property type="match status" value="1"/>
</dbReference>
<keyword evidence="8 11" id="KW-0503">Monooxygenase</keyword>
<reference evidence="13 14" key="1">
    <citation type="journal article" date="2024" name="Proc. Natl. Acad. Sci. U.S.A.">
        <title>The genetic regulatory architecture and epigenomic basis for age-related changes in rattlesnake venom.</title>
        <authorList>
            <person name="Hogan M.P."/>
            <person name="Holding M.L."/>
            <person name="Nystrom G.S."/>
            <person name="Colston T.J."/>
            <person name="Bartlett D.A."/>
            <person name="Mason A.J."/>
            <person name="Ellsworth S.A."/>
            <person name="Rautsaw R.M."/>
            <person name="Lawrence K.C."/>
            <person name="Strickland J.L."/>
            <person name="He B."/>
            <person name="Fraser P."/>
            <person name="Margres M.J."/>
            <person name="Gilbert D.M."/>
            <person name="Gibbs H.L."/>
            <person name="Parkinson C.L."/>
            <person name="Rokyta D.R."/>
        </authorList>
    </citation>
    <scope>NUCLEOTIDE SEQUENCE [LARGE SCALE GENOMIC DNA]</scope>
    <source>
        <strain evidence="13">DRR0105</strain>
    </source>
</reference>
<dbReference type="Pfam" id="PF00067">
    <property type="entry name" value="p450"/>
    <property type="match status" value="1"/>
</dbReference>
<dbReference type="GO" id="GO:0016020">
    <property type="term" value="C:membrane"/>
    <property type="evidence" value="ECO:0007669"/>
    <property type="project" value="UniProtKB-SubCell"/>
</dbReference>
<dbReference type="GO" id="GO:0016712">
    <property type="term" value="F:oxidoreductase activity, acting on paired donors, with incorporation or reduction of molecular oxygen, reduced flavin or flavoprotein as one donor, and incorporation of one atom of oxygen"/>
    <property type="evidence" value="ECO:0007669"/>
    <property type="project" value="TreeGrafter"/>
</dbReference>
<dbReference type="SUPFAM" id="SSF48264">
    <property type="entry name" value="Cytochrome P450"/>
    <property type="match status" value="1"/>
</dbReference>
<evidence type="ECO:0000313" key="13">
    <source>
        <dbReference type="EMBL" id="KAK9401444.1"/>
    </source>
</evidence>
<dbReference type="FunFam" id="1.10.630.10:FF:000004">
    <property type="entry name" value="cytochrome P450 2D15 isoform X1"/>
    <property type="match status" value="1"/>
</dbReference>
<dbReference type="InterPro" id="IPR002401">
    <property type="entry name" value="Cyt_P450_E_grp-I"/>
</dbReference>
<dbReference type="PRINTS" id="PR00463">
    <property type="entry name" value="EP450I"/>
</dbReference>
<evidence type="ECO:0000256" key="11">
    <source>
        <dbReference type="RuleBase" id="RU000461"/>
    </source>
</evidence>
<evidence type="ECO:0000313" key="14">
    <source>
        <dbReference type="Proteomes" id="UP001474421"/>
    </source>
</evidence>
<dbReference type="GO" id="GO:0020037">
    <property type="term" value="F:heme binding"/>
    <property type="evidence" value="ECO:0007669"/>
    <property type="project" value="InterPro"/>
</dbReference>
<dbReference type="Proteomes" id="UP001474421">
    <property type="component" value="Unassembled WGS sequence"/>
</dbReference>
<feature type="binding site" description="axial binding residue" evidence="10">
    <location>
        <position position="428"/>
    </location>
    <ligand>
        <name>heme</name>
        <dbReference type="ChEBI" id="CHEBI:30413"/>
    </ligand>
    <ligandPart>
        <name>Fe</name>
        <dbReference type="ChEBI" id="CHEBI:18248"/>
    </ligandPart>
</feature>
<sequence>MLWIPRRILSYLKQIWSRKRYPPGPFPLPVIGSMWRRFDTAVTEMTFRKLAKEYGNIYSLWGGDYHCIVLCGYQAVKEVLIDHSEAFVDRLITPYISAATKEKGIACSNGHTWKQQRRFGVITMRKLGLGKKGMESQIQEEAQELVEFFAATKGQPFDPSLSITKSFANVICAATFGHRFSTEDKDFLELTEASSFIVRFGNSFHYLLYEAFPYIMKHLPGPHQTAFSFLEMMTSFARKEIARHKENQSQHEPQDFIDFYLFQMEKSKDDPDSTYDEDNLIHCIIDLFIGGTDTTSGFLKWALLAMANHLDIQDKVYEEMEEVFSLSHTICYEDRNKLPYTNAVIHEIMRSKYIMLFGLPRQSVQDIYSNGFLIPKGAIIFADLRSVLFEPEHWEAPEEFNPNHFLDKEGHFVIKEAFLPFGAGARVCLGELLAKMELFNIFTRLLRAFRFQPPEAITFRGRLGREDGSGRKFPWQVMPQIPDHPIPIPTSSPPYHPDSGAQRERLQGASVAEGKGARLYEGGLSRQRVSLLLHLGHAASQRAEEMGAAPQLKTLLRGRRKGSEP</sequence>
<keyword evidence="5 10" id="KW-0479">Metal-binding</keyword>
<dbReference type="GO" id="GO:0006082">
    <property type="term" value="P:organic acid metabolic process"/>
    <property type="evidence" value="ECO:0007669"/>
    <property type="project" value="TreeGrafter"/>
</dbReference>
<feature type="compositionally biased region" description="Basic residues" evidence="12">
    <location>
        <begin position="556"/>
        <end position="565"/>
    </location>
</feature>
<evidence type="ECO:0000256" key="6">
    <source>
        <dbReference type="ARBA" id="ARBA00023002"/>
    </source>
</evidence>
<name>A0AAW1BGU8_CROAD</name>
<comment type="subcellular location">
    <subcellularLocation>
        <location evidence="2">Membrane</location>
    </subcellularLocation>
</comment>
<keyword evidence="9" id="KW-0472">Membrane</keyword>
<evidence type="ECO:0000256" key="8">
    <source>
        <dbReference type="ARBA" id="ARBA00023033"/>
    </source>
</evidence>
<evidence type="ECO:0000256" key="9">
    <source>
        <dbReference type="ARBA" id="ARBA00023136"/>
    </source>
</evidence>
<feature type="region of interest" description="Disordered" evidence="12">
    <location>
        <begin position="540"/>
        <end position="565"/>
    </location>
</feature>
<evidence type="ECO:0000256" key="12">
    <source>
        <dbReference type="SAM" id="MobiDB-lite"/>
    </source>
</evidence>
<dbReference type="PRINTS" id="PR00385">
    <property type="entry name" value="P450"/>
</dbReference>
<accession>A0AAW1BGU8</accession>
<comment type="caution">
    <text evidence="13">The sequence shown here is derived from an EMBL/GenBank/DDBJ whole genome shotgun (WGS) entry which is preliminary data.</text>
</comment>
<comment type="similarity">
    <text evidence="3 11">Belongs to the cytochrome P450 family.</text>
</comment>
<dbReference type="InterPro" id="IPR036396">
    <property type="entry name" value="Cyt_P450_sf"/>
</dbReference>
<evidence type="ECO:0000256" key="1">
    <source>
        <dbReference type="ARBA" id="ARBA00001971"/>
    </source>
</evidence>
<keyword evidence="14" id="KW-1185">Reference proteome</keyword>
<evidence type="ECO:0000256" key="7">
    <source>
        <dbReference type="ARBA" id="ARBA00023004"/>
    </source>
</evidence>
<dbReference type="InterPro" id="IPR050182">
    <property type="entry name" value="Cytochrome_P450_fam2"/>
</dbReference>
<organism evidence="13 14">
    <name type="scientific">Crotalus adamanteus</name>
    <name type="common">Eastern diamondback rattlesnake</name>
    <dbReference type="NCBI Taxonomy" id="8729"/>
    <lineage>
        <taxon>Eukaryota</taxon>
        <taxon>Metazoa</taxon>
        <taxon>Chordata</taxon>
        <taxon>Craniata</taxon>
        <taxon>Vertebrata</taxon>
        <taxon>Euteleostomi</taxon>
        <taxon>Lepidosauria</taxon>
        <taxon>Squamata</taxon>
        <taxon>Bifurcata</taxon>
        <taxon>Unidentata</taxon>
        <taxon>Episquamata</taxon>
        <taxon>Toxicofera</taxon>
        <taxon>Serpentes</taxon>
        <taxon>Colubroidea</taxon>
        <taxon>Viperidae</taxon>
        <taxon>Crotalinae</taxon>
        <taxon>Crotalus</taxon>
    </lineage>
</organism>
<dbReference type="GO" id="GO:0006805">
    <property type="term" value="P:xenobiotic metabolic process"/>
    <property type="evidence" value="ECO:0007669"/>
    <property type="project" value="TreeGrafter"/>
</dbReference>
<dbReference type="PANTHER" id="PTHR24300">
    <property type="entry name" value="CYTOCHROME P450 508A4-RELATED"/>
    <property type="match status" value="1"/>
</dbReference>
<evidence type="ECO:0000256" key="4">
    <source>
        <dbReference type="ARBA" id="ARBA00022617"/>
    </source>
</evidence>
<dbReference type="EMBL" id="JAOTOJ010000005">
    <property type="protein sequence ID" value="KAK9401444.1"/>
    <property type="molecule type" value="Genomic_DNA"/>
</dbReference>
<evidence type="ECO:0000256" key="2">
    <source>
        <dbReference type="ARBA" id="ARBA00004370"/>
    </source>
</evidence>
<keyword evidence="6 11" id="KW-0560">Oxidoreductase</keyword>
<dbReference type="AlphaFoldDB" id="A0AAW1BGU8"/>
<dbReference type="PANTHER" id="PTHR24300:SF134">
    <property type="entry name" value="CYTOCHROME P450, FAMILY 2, SUBFAMILY AB, POLYPEPTIDE 2-RELATED"/>
    <property type="match status" value="1"/>
</dbReference>
<evidence type="ECO:0000256" key="10">
    <source>
        <dbReference type="PIRSR" id="PIRSR602401-1"/>
    </source>
</evidence>
<keyword evidence="4 10" id="KW-0349">Heme</keyword>
<keyword evidence="7 10" id="KW-0408">Iron</keyword>
<dbReference type="GO" id="GO:0005737">
    <property type="term" value="C:cytoplasm"/>
    <property type="evidence" value="ECO:0007669"/>
    <property type="project" value="TreeGrafter"/>
</dbReference>
<dbReference type="InterPro" id="IPR001128">
    <property type="entry name" value="Cyt_P450"/>
</dbReference>
<comment type="cofactor">
    <cofactor evidence="1 10">
        <name>heme</name>
        <dbReference type="ChEBI" id="CHEBI:30413"/>
    </cofactor>
</comment>
<gene>
    <name evidence="13" type="ORF">NXF25_012158</name>
</gene>
<dbReference type="PROSITE" id="PS00086">
    <property type="entry name" value="CYTOCHROME_P450"/>
    <property type="match status" value="1"/>
</dbReference>
<evidence type="ECO:0000256" key="5">
    <source>
        <dbReference type="ARBA" id="ARBA00022723"/>
    </source>
</evidence>
<proteinExistence type="inferred from homology"/>